<dbReference type="NCBIfam" id="NF003990">
    <property type="entry name" value="PRK05472.1-4"/>
    <property type="match status" value="1"/>
</dbReference>
<dbReference type="SUPFAM" id="SSF51735">
    <property type="entry name" value="NAD(P)-binding Rossmann-fold domains"/>
    <property type="match status" value="1"/>
</dbReference>
<proteinExistence type="inferred from homology"/>
<evidence type="ECO:0000256" key="5">
    <source>
        <dbReference type="ARBA" id="ARBA00023125"/>
    </source>
</evidence>
<keyword evidence="4 7" id="KW-0520">NAD</keyword>
<evidence type="ECO:0000259" key="8">
    <source>
        <dbReference type="SMART" id="SM00881"/>
    </source>
</evidence>
<dbReference type="Gene3D" id="3.40.50.720">
    <property type="entry name" value="NAD(P)-binding Rossmann-like Domain"/>
    <property type="match status" value="1"/>
</dbReference>
<dbReference type="NCBIfam" id="NF003995">
    <property type="entry name" value="PRK05472.2-4"/>
    <property type="match status" value="1"/>
</dbReference>
<gene>
    <name evidence="7" type="primary">rex</name>
    <name evidence="9" type="ORF">CCDG5_1612</name>
</gene>
<accession>A0A078KU72</accession>
<dbReference type="InterPro" id="IPR009718">
    <property type="entry name" value="Rex_DNA-bd_C_dom"/>
</dbReference>
<keyword evidence="2 7" id="KW-0678">Repressor</keyword>
<evidence type="ECO:0000256" key="6">
    <source>
        <dbReference type="ARBA" id="ARBA00023163"/>
    </source>
</evidence>
<comment type="subunit">
    <text evidence="7">Homodimer.</text>
</comment>
<reference evidence="10" key="1">
    <citation type="submission" date="2014-07" db="EMBL/GenBank/DDBJ databases">
        <authorList>
            <person name="Wibberg D."/>
        </authorList>
    </citation>
    <scope>NUCLEOTIDE SEQUENCE [LARGE SCALE GENOMIC DNA]</scope>
    <source>
        <strain evidence="10">DG5</strain>
    </source>
</reference>
<dbReference type="Proteomes" id="UP000032431">
    <property type="component" value="Chromosome I"/>
</dbReference>
<comment type="subcellular location">
    <subcellularLocation>
        <location evidence="7">Cytoplasm</location>
    </subcellularLocation>
</comment>
<dbReference type="Gene3D" id="1.10.10.10">
    <property type="entry name" value="Winged helix-like DNA-binding domain superfamily/Winged helix DNA-binding domain"/>
    <property type="match status" value="1"/>
</dbReference>
<dbReference type="NCBIfam" id="NF003994">
    <property type="entry name" value="PRK05472.2-3"/>
    <property type="match status" value="1"/>
</dbReference>
<dbReference type="GO" id="GO:0005737">
    <property type="term" value="C:cytoplasm"/>
    <property type="evidence" value="ECO:0007669"/>
    <property type="project" value="UniProtKB-SubCell"/>
</dbReference>
<dbReference type="HOGENOM" id="CLU_061534_1_0_9"/>
<dbReference type="Pfam" id="PF06971">
    <property type="entry name" value="Put_DNA-bind_N"/>
    <property type="match status" value="1"/>
</dbReference>
<dbReference type="PANTHER" id="PTHR35786">
    <property type="entry name" value="REDOX-SENSING TRANSCRIPTIONAL REPRESSOR REX"/>
    <property type="match status" value="1"/>
</dbReference>
<dbReference type="InterPro" id="IPR003781">
    <property type="entry name" value="CoA-bd"/>
</dbReference>
<dbReference type="AlphaFoldDB" id="A0A078KU72"/>
<dbReference type="PATRIC" id="fig|29343.3.peg.1696"/>
<organism evidence="9 10">
    <name type="scientific">[Clostridium] cellulosi</name>
    <dbReference type="NCBI Taxonomy" id="29343"/>
    <lineage>
        <taxon>Bacteria</taxon>
        <taxon>Bacillati</taxon>
        <taxon>Bacillota</taxon>
        <taxon>Clostridia</taxon>
        <taxon>Eubacteriales</taxon>
        <taxon>Oscillospiraceae</taxon>
        <taxon>Oscillospiraceae incertae sedis</taxon>
    </lineage>
</organism>
<keyword evidence="6 7" id="KW-0804">Transcription</keyword>
<dbReference type="SMART" id="SM00881">
    <property type="entry name" value="CoA_binding"/>
    <property type="match status" value="1"/>
</dbReference>
<evidence type="ECO:0000256" key="2">
    <source>
        <dbReference type="ARBA" id="ARBA00022491"/>
    </source>
</evidence>
<dbReference type="NCBIfam" id="NF003996">
    <property type="entry name" value="PRK05472.2-5"/>
    <property type="match status" value="1"/>
</dbReference>
<evidence type="ECO:0000256" key="7">
    <source>
        <dbReference type="HAMAP-Rule" id="MF_01131"/>
    </source>
</evidence>
<dbReference type="GO" id="GO:0003677">
    <property type="term" value="F:DNA binding"/>
    <property type="evidence" value="ECO:0007669"/>
    <property type="project" value="UniProtKB-UniRule"/>
</dbReference>
<evidence type="ECO:0000313" key="10">
    <source>
        <dbReference type="Proteomes" id="UP000032431"/>
    </source>
</evidence>
<dbReference type="InterPro" id="IPR036390">
    <property type="entry name" value="WH_DNA-bd_sf"/>
</dbReference>
<dbReference type="InterPro" id="IPR036291">
    <property type="entry name" value="NAD(P)-bd_dom_sf"/>
</dbReference>
<dbReference type="GO" id="GO:0045892">
    <property type="term" value="P:negative regulation of DNA-templated transcription"/>
    <property type="evidence" value="ECO:0007669"/>
    <property type="project" value="InterPro"/>
</dbReference>
<comment type="similarity">
    <text evidence="7">Belongs to the transcriptional regulatory Rex family.</text>
</comment>
<dbReference type="InterPro" id="IPR022876">
    <property type="entry name" value="Tscrpt_rep_Rex"/>
</dbReference>
<feature type="binding site" evidence="7">
    <location>
        <begin position="91"/>
        <end position="96"/>
    </location>
    <ligand>
        <name>NAD(+)</name>
        <dbReference type="ChEBI" id="CHEBI:57540"/>
    </ligand>
</feature>
<keyword evidence="10" id="KW-1185">Reference proteome</keyword>
<evidence type="ECO:0000313" key="9">
    <source>
        <dbReference type="EMBL" id="CDZ24720.1"/>
    </source>
</evidence>
<dbReference type="EMBL" id="LM995447">
    <property type="protein sequence ID" value="CDZ24720.1"/>
    <property type="molecule type" value="Genomic_DNA"/>
</dbReference>
<evidence type="ECO:0000256" key="4">
    <source>
        <dbReference type="ARBA" id="ARBA00023027"/>
    </source>
</evidence>
<sequence>MPRHERVSLSVIRRLPRYYRFLGDLVKNGVTRISSRELSLRMGLTASQIRQDLNCFGGFGQQGYGYNTSLLREKIGAILGIDSGNPTIIIGAGNIGRAIALNMDFSNMGFNLIGIFDISKEIIGTEIRGLEILDIAELESFCEENHPRVAVLTLPREAAPQVVERLVKLGIEGFWNFSHYDFSVKYPNVVIENVHLGDSLMTLSYLVKNNDKKENS</sequence>
<protein>
    <recommendedName>
        <fullName evidence="7">Redox-sensing transcriptional repressor Rex</fullName>
    </recommendedName>
</protein>
<keyword evidence="1 7" id="KW-0963">Cytoplasm</keyword>
<name>A0A078KU72_9FIRM</name>
<dbReference type="Pfam" id="PF02629">
    <property type="entry name" value="CoA_binding"/>
    <property type="match status" value="1"/>
</dbReference>
<dbReference type="HAMAP" id="MF_01131">
    <property type="entry name" value="Rex"/>
    <property type="match status" value="1"/>
</dbReference>
<evidence type="ECO:0000256" key="3">
    <source>
        <dbReference type="ARBA" id="ARBA00023015"/>
    </source>
</evidence>
<dbReference type="OrthoDB" id="9784760at2"/>
<feature type="DNA-binding region" description="H-T-H motif" evidence="7">
    <location>
        <begin position="17"/>
        <end position="56"/>
    </location>
</feature>
<feature type="domain" description="CoA-binding" evidence="8">
    <location>
        <begin position="80"/>
        <end position="181"/>
    </location>
</feature>
<keyword evidence="3 7" id="KW-0805">Transcription regulation</keyword>
<dbReference type="GO" id="GO:0051775">
    <property type="term" value="P:response to redox state"/>
    <property type="evidence" value="ECO:0007669"/>
    <property type="project" value="InterPro"/>
</dbReference>
<evidence type="ECO:0000256" key="1">
    <source>
        <dbReference type="ARBA" id="ARBA00022490"/>
    </source>
</evidence>
<comment type="function">
    <text evidence="7">Modulates transcription in response to changes in cellular NADH/NAD(+) redox state.</text>
</comment>
<dbReference type="SUPFAM" id="SSF46785">
    <property type="entry name" value="Winged helix' DNA-binding domain"/>
    <property type="match status" value="1"/>
</dbReference>
<dbReference type="KEGG" id="ccel:CCDG5_1612"/>
<dbReference type="GO" id="GO:0003700">
    <property type="term" value="F:DNA-binding transcription factor activity"/>
    <property type="evidence" value="ECO:0007669"/>
    <property type="project" value="UniProtKB-UniRule"/>
</dbReference>
<dbReference type="PANTHER" id="PTHR35786:SF1">
    <property type="entry name" value="REDOX-SENSING TRANSCRIPTIONAL REPRESSOR REX 1"/>
    <property type="match status" value="1"/>
</dbReference>
<dbReference type="InterPro" id="IPR036388">
    <property type="entry name" value="WH-like_DNA-bd_sf"/>
</dbReference>
<dbReference type="STRING" id="29343.CCDG5_1612"/>
<keyword evidence="5 7" id="KW-0238">DNA-binding</keyword>